<evidence type="ECO:0000259" key="5">
    <source>
        <dbReference type="Pfam" id="PF13609"/>
    </source>
</evidence>
<dbReference type="STRING" id="320778.ABT57_17165"/>
<gene>
    <name evidence="6" type="ORF">ABT57_17165</name>
</gene>
<dbReference type="PATRIC" id="fig|320778.3.peg.3738"/>
<dbReference type="PANTHER" id="PTHR34501">
    <property type="entry name" value="PROTEIN YDDL-RELATED"/>
    <property type="match status" value="1"/>
</dbReference>
<evidence type="ECO:0000256" key="4">
    <source>
        <dbReference type="SAM" id="SignalP"/>
    </source>
</evidence>
<protein>
    <submittedName>
        <fullName evidence="6">Membrane protein</fullName>
    </submittedName>
</protein>
<dbReference type="Proteomes" id="UP000035909">
    <property type="component" value="Unassembled WGS sequence"/>
</dbReference>
<evidence type="ECO:0000313" key="7">
    <source>
        <dbReference type="Proteomes" id="UP000035909"/>
    </source>
</evidence>
<dbReference type="Gene3D" id="2.40.160.10">
    <property type="entry name" value="Porin"/>
    <property type="match status" value="1"/>
</dbReference>
<feature type="domain" description="Porin" evidence="5">
    <location>
        <begin position="7"/>
        <end position="310"/>
    </location>
</feature>
<evidence type="ECO:0000256" key="3">
    <source>
        <dbReference type="ARBA" id="ARBA00023136"/>
    </source>
</evidence>
<name>A0A0J1JZG4_9GAMM</name>
<keyword evidence="2 4" id="KW-0732">Signal</keyword>
<dbReference type="InterPro" id="IPR050298">
    <property type="entry name" value="Gram-neg_bact_OMP"/>
</dbReference>
<feature type="signal peptide" evidence="4">
    <location>
        <begin position="1"/>
        <end position="21"/>
    </location>
</feature>
<dbReference type="GO" id="GO:0009279">
    <property type="term" value="C:cell outer membrane"/>
    <property type="evidence" value="ECO:0007669"/>
    <property type="project" value="UniProtKB-SubCell"/>
</dbReference>
<keyword evidence="3" id="KW-0472">Membrane</keyword>
<comment type="caution">
    <text evidence="6">The sequence shown here is derived from an EMBL/GenBank/DDBJ whole genome shotgun (WGS) entry which is preliminary data.</text>
</comment>
<dbReference type="CDD" id="cd00342">
    <property type="entry name" value="gram_neg_porins"/>
    <property type="match status" value="1"/>
</dbReference>
<dbReference type="GO" id="GO:0015288">
    <property type="term" value="F:porin activity"/>
    <property type="evidence" value="ECO:0007669"/>
    <property type="project" value="InterPro"/>
</dbReference>
<dbReference type="SUPFAM" id="SSF56935">
    <property type="entry name" value="Porins"/>
    <property type="match status" value="1"/>
</dbReference>
<dbReference type="RefSeq" id="WP_047886493.1">
    <property type="nucleotide sequence ID" value="NZ_CP071325.1"/>
</dbReference>
<dbReference type="Pfam" id="PF13609">
    <property type="entry name" value="Porin_4"/>
    <property type="match status" value="1"/>
</dbReference>
<sequence>MNKTLIALTVAAASISSVATAAEVYSDETSSLAIGGRFEARGVMKENDQGSNKVTDKSRVRINVAGKTDITDSLYGIGFWEGEYTSSGSSDDKGDVNNRHLNAGIGGDFGKVVYGKTDGSLGMITDFTDIMAYHGNEAGNKVAAADRAGDNLAYTGSFDLGGNNLTLKANYVFDDGKGSEGLDDGYSVGAIYALDMGLAFGAGYGEQDTATNSAFNGETQKQTFGAISYTVGDFYFAGLYQDARHTEENSDKQRGYEFAASYTMDKTVFIATYNFREDRSNDVDLNDSIAIDATHYFNSNFRTYASYKFNLLDSDKVGKANASDEFVLGARYDF</sequence>
<dbReference type="InterPro" id="IPR033900">
    <property type="entry name" value="Gram_neg_porin_domain"/>
</dbReference>
<evidence type="ECO:0000313" key="6">
    <source>
        <dbReference type="EMBL" id="KLV07622.1"/>
    </source>
</evidence>
<dbReference type="PANTHER" id="PTHR34501:SF2">
    <property type="entry name" value="OUTER MEMBRANE PORIN F-RELATED"/>
    <property type="match status" value="1"/>
</dbReference>
<accession>A0A0J1JZG4</accession>
<proteinExistence type="predicted"/>
<dbReference type="InterPro" id="IPR023614">
    <property type="entry name" value="Porin_dom_sf"/>
</dbReference>
<reference evidence="6 7" key="1">
    <citation type="submission" date="2015-05" db="EMBL/GenBank/DDBJ databases">
        <title>Photobacterium galathea sp. nov.</title>
        <authorList>
            <person name="Machado H."/>
            <person name="Gram L."/>
        </authorList>
    </citation>
    <scope>NUCLEOTIDE SEQUENCE [LARGE SCALE GENOMIC DNA]</scope>
    <source>
        <strain evidence="6 7">DSM 22954</strain>
    </source>
</reference>
<dbReference type="AlphaFoldDB" id="A0A0J1JZG4"/>
<feature type="chain" id="PRO_5005253867" evidence="4">
    <location>
        <begin position="22"/>
        <end position="334"/>
    </location>
</feature>
<dbReference type="EMBL" id="LDOU01000016">
    <property type="protein sequence ID" value="KLV07622.1"/>
    <property type="molecule type" value="Genomic_DNA"/>
</dbReference>
<evidence type="ECO:0000256" key="1">
    <source>
        <dbReference type="ARBA" id="ARBA00004571"/>
    </source>
</evidence>
<organism evidence="6 7">
    <name type="scientific">Photobacterium ganghwense</name>
    <dbReference type="NCBI Taxonomy" id="320778"/>
    <lineage>
        <taxon>Bacteria</taxon>
        <taxon>Pseudomonadati</taxon>
        <taxon>Pseudomonadota</taxon>
        <taxon>Gammaproteobacteria</taxon>
        <taxon>Vibrionales</taxon>
        <taxon>Vibrionaceae</taxon>
        <taxon>Photobacterium</taxon>
    </lineage>
</organism>
<dbReference type="OrthoDB" id="6212428at2"/>
<comment type="subcellular location">
    <subcellularLocation>
        <location evidence="1">Cell outer membrane</location>
        <topology evidence="1">Multi-pass membrane protein</topology>
    </subcellularLocation>
</comment>
<evidence type="ECO:0000256" key="2">
    <source>
        <dbReference type="ARBA" id="ARBA00022729"/>
    </source>
</evidence>
<keyword evidence="7" id="KW-1185">Reference proteome</keyword>